<dbReference type="Proteomes" id="UP000197424">
    <property type="component" value="Chromosome"/>
</dbReference>
<gene>
    <name evidence="2" type="ORF">LHGZ1_1553</name>
</gene>
<evidence type="ECO:0000313" key="2">
    <source>
        <dbReference type="EMBL" id="ASJ24384.1"/>
    </source>
</evidence>
<proteinExistence type="predicted"/>
<evidence type="ECO:0000313" key="3">
    <source>
        <dbReference type="Proteomes" id="UP000197424"/>
    </source>
</evidence>
<feature type="region of interest" description="Disordered" evidence="1">
    <location>
        <begin position="1"/>
        <end position="34"/>
    </location>
</feature>
<dbReference type="EMBL" id="CP022115">
    <property type="protein sequence ID" value="ASJ24384.1"/>
    <property type="molecule type" value="Genomic_DNA"/>
</dbReference>
<organism evidence="2 3">
    <name type="scientific">Laribacter hongkongensis</name>
    <dbReference type="NCBI Taxonomy" id="168471"/>
    <lineage>
        <taxon>Bacteria</taxon>
        <taxon>Pseudomonadati</taxon>
        <taxon>Pseudomonadota</taxon>
        <taxon>Betaproteobacteria</taxon>
        <taxon>Neisseriales</taxon>
        <taxon>Aquaspirillaceae</taxon>
        <taxon>Laribacter</taxon>
    </lineage>
</organism>
<sequence>MVWTSPFLEGRGGGDQKGPCDPTASMCHSGRAIPTDRRRPHMKLKTYGVDIAKRVFQVYWVDLETGQIHGKKLK</sequence>
<dbReference type="AlphaFoldDB" id="A0A248LIU6"/>
<name>A0A248LIU6_9NEIS</name>
<accession>A0A248LIU6</accession>
<evidence type="ECO:0000256" key="1">
    <source>
        <dbReference type="SAM" id="MobiDB-lite"/>
    </source>
</evidence>
<reference evidence="3" key="1">
    <citation type="submission" date="2017-06" db="EMBL/GenBank/DDBJ databases">
        <title>Whole genome sequence of Laribacter hongkongensis LHGZ1.</title>
        <authorList>
            <person name="Chen D."/>
            <person name="Wu H."/>
            <person name="Chen J."/>
        </authorList>
    </citation>
    <scope>NUCLEOTIDE SEQUENCE [LARGE SCALE GENOMIC DNA]</scope>
    <source>
        <strain evidence="3">LHGZ1</strain>
    </source>
</reference>
<protein>
    <submittedName>
        <fullName evidence="2">Uncharacterized protein</fullName>
    </submittedName>
</protein>